<dbReference type="PANTHER" id="PTHR43320:SF3">
    <property type="entry name" value="CARBOHYDRATE KINASE PFKB DOMAIN-CONTAINING PROTEIN"/>
    <property type="match status" value="1"/>
</dbReference>
<accession>A0A0G0VBU0</accession>
<gene>
    <name evidence="5" type="ORF">UU50_C0018G0008</name>
</gene>
<evidence type="ECO:0000256" key="2">
    <source>
        <dbReference type="ARBA" id="ARBA00022679"/>
    </source>
</evidence>
<keyword evidence="2" id="KW-0808">Transferase</keyword>
<dbReference type="InterPro" id="IPR002173">
    <property type="entry name" value="Carboh/pur_kinase_PfkB_CS"/>
</dbReference>
<dbReference type="InterPro" id="IPR029056">
    <property type="entry name" value="Ribokinase-like"/>
</dbReference>
<protein>
    <submittedName>
        <fullName evidence="5">Carbohydrate kinase</fullName>
    </submittedName>
</protein>
<dbReference type="InterPro" id="IPR052700">
    <property type="entry name" value="Carb_kinase_PfkB-like"/>
</dbReference>
<dbReference type="Pfam" id="PF00294">
    <property type="entry name" value="PfkB"/>
    <property type="match status" value="1"/>
</dbReference>
<organism evidence="5 6">
    <name type="scientific">Candidatus Uhrbacteria bacterium GW2011_GWC1_41_20</name>
    <dbReference type="NCBI Taxonomy" id="1618983"/>
    <lineage>
        <taxon>Bacteria</taxon>
        <taxon>Candidatus Uhriibacteriota</taxon>
    </lineage>
</organism>
<name>A0A0G0VBU0_9BACT</name>
<dbReference type="PROSITE" id="PS00583">
    <property type="entry name" value="PFKB_KINASES_1"/>
    <property type="match status" value="1"/>
</dbReference>
<dbReference type="Proteomes" id="UP000033930">
    <property type="component" value="Unassembled WGS sequence"/>
</dbReference>
<proteinExistence type="inferred from homology"/>
<dbReference type="InterPro" id="IPR011611">
    <property type="entry name" value="PfkB_dom"/>
</dbReference>
<feature type="domain" description="Carbohydrate kinase PfkB" evidence="4">
    <location>
        <begin position="39"/>
        <end position="304"/>
    </location>
</feature>
<keyword evidence="3 5" id="KW-0418">Kinase</keyword>
<dbReference type="EMBL" id="LCAW01000018">
    <property type="protein sequence ID" value="KKR98403.1"/>
    <property type="molecule type" value="Genomic_DNA"/>
</dbReference>
<dbReference type="Gene3D" id="3.40.1190.20">
    <property type="match status" value="1"/>
</dbReference>
<dbReference type="AlphaFoldDB" id="A0A0G0VBU0"/>
<comment type="similarity">
    <text evidence="1">Belongs to the carbohydrate kinase PfkB family.</text>
</comment>
<dbReference type="GO" id="GO:0016301">
    <property type="term" value="F:kinase activity"/>
    <property type="evidence" value="ECO:0007669"/>
    <property type="project" value="UniProtKB-KW"/>
</dbReference>
<evidence type="ECO:0000313" key="6">
    <source>
        <dbReference type="Proteomes" id="UP000033930"/>
    </source>
</evidence>
<dbReference type="PANTHER" id="PTHR43320">
    <property type="entry name" value="SUGAR KINASE"/>
    <property type="match status" value="1"/>
</dbReference>
<evidence type="ECO:0000313" key="5">
    <source>
        <dbReference type="EMBL" id="KKR98403.1"/>
    </source>
</evidence>
<reference evidence="5 6" key="1">
    <citation type="journal article" date="2015" name="Nature">
        <title>rRNA introns, odd ribosomes, and small enigmatic genomes across a large radiation of phyla.</title>
        <authorList>
            <person name="Brown C.T."/>
            <person name="Hug L.A."/>
            <person name="Thomas B.C."/>
            <person name="Sharon I."/>
            <person name="Castelle C.J."/>
            <person name="Singh A."/>
            <person name="Wilkins M.J."/>
            <person name="Williams K.H."/>
            <person name="Banfield J.F."/>
        </authorList>
    </citation>
    <scope>NUCLEOTIDE SEQUENCE [LARGE SCALE GENOMIC DNA]</scope>
</reference>
<dbReference type="SUPFAM" id="SSF53613">
    <property type="entry name" value="Ribokinase-like"/>
    <property type="match status" value="1"/>
</dbReference>
<evidence type="ECO:0000256" key="3">
    <source>
        <dbReference type="ARBA" id="ARBA00022777"/>
    </source>
</evidence>
<evidence type="ECO:0000259" key="4">
    <source>
        <dbReference type="Pfam" id="PF00294"/>
    </source>
</evidence>
<evidence type="ECO:0000256" key="1">
    <source>
        <dbReference type="ARBA" id="ARBA00010688"/>
    </source>
</evidence>
<sequence>MPKIITIGSATRDVFLASKHFQTIKTDIFPTGLAECVPLGSKVEVETVVRTTGGGGTNTAATFASLGFDTTVITKVGDDNTAQAVLDDLKKFKVRTSLIRHVAKGTTGYSVLLTNKEGERTALVHRGVAKEFKHADIPFSKLRAKWLYMSSLGGNLVLAKEIIASARKYKTLVCFNPGKDELQKGLRAFSSILNDLTILNLNLEEAQILSGLQTNNIKKLCTAIARPGLTLIITDGPNGAYAHLDGITWFVRPQGKKAISRTGAGDAFGSGVVAGLAKDMGIDDALRLGILNAESVIGSFGAKIGILKYWPTQTQLKKIKVKLI</sequence>
<comment type="caution">
    <text evidence="5">The sequence shown here is derived from an EMBL/GenBank/DDBJ whole genome shotgun (WGS) entry which is preliminary data.</text>
</comment>